<dbReference type="EMBL" id="KQ417898">
    <property type="protein sequence ID" value="KOF89927.1"/>
    <property type="molecule type" value="Genomic_DNA"/>
</dbReference>
<dbReference type="InterPro" id="IPR014797">
    <property type="entry name" value="CKK_CAMSAP"/>
</dbReference>
<dbReference type="GO" id="GO:0007026">
    <property type="term" value="P:negative regulation of microtubule depolymerization"/>
    <property type="evidence" value="ECO:0007669"/>
    <property type="project" value="TreeGrafter"/>
</dbReference>
<dbReference type="AlphaFoldDB" id="A0A0L8HL32"/>
<dbReference type="InterPro" id="IPR011033">
    <property type="entry name" value="PRC_barrel-like_sf"/>
</dbReference>
<dbReference type="GO" id="GO:0051011">
    <property type="term" value="F:microtubule minus-end binding"/>
    <property type="evidence" value="ECO:0007669"/>
    <property type="project" value="TreeGrafter"/>
</dbReference>
<proteinExistence type="inferred from homology"/>
<dbReference type="SMART" id="SM01051">
    <property type="entry name" value="CAMSAP_CKK"/>
    <property type="match status" value="1"/>
</dbReference>
<dbReference type="InterPro" id="IPR038209">
    <property type="entry name" value="CKK_dom_sf"/>
</dbReference>
<sequence>MNLLANQGNSGRTNFGRRPPSPDLYRFGRKSGKSTESSSDAGSTAGSDYTGPKLFVKPSSKSNRHIIINAISHCCLAGCVNLDLKNKVLEEIAKSDAKHFVILFRDTGCAFRSLYAYYPEHEEAVKIHGIGPKLVTSKNIEKYYKYNSGGKSFAEVTSTKHLSVSIDAIVINGSLWKSSRTPTGRR</sequence>
<dbReference type="InterPro" id="IPR032940">
    <property type="entry name" value="CAMSAP"/>
</dbReference>
<dbReference type="Pfam" id="PF08683">
    <property type="entry name" value="CAMSAP_CKK"/>
    <property type="match status" value="1"/>
</dbReference>
<feature type="region of interest" description="Disordered" evidence="2">
    <location>
        <begin position="1"/>
        <end position="45"/>
    </location>
</feature>
<evidence type="ECO:0000313" key="4">
    <source>
        <dbReference type="EMBL" id="KOF89927.1"/>
    </source>
</evidence>
<evidence type="ECO:0000256" key="1">
    <source>
        <dbReference type="PROSITE-ProRule" id="PRU00841"/>
    </source>
</evidence>
<reference evidence="4" key="1">
    <citation type="submission" date="2015-07" db="EMBL/GenBank/DDBJ databases">
        <title>MeaNS - Measles Nucleotide Surveillance Program.</title>
        <authorList>
            <person name="Tran T."/>
            <person name="Druce J."/>
        </authorList>
    </citation>
    <scope>NUCLEOTIDE SEQUENCE</scope>
    <source>
        <strain evidence="4">UCB-OBI-ISO-001</strain>
        <tissue evidence="4">Gonad</tissue>
    </source>
</reference>
<accession>A0A0L8HL32</accession>
<dbReference type="GO" id="GO:0036449">
    <property type="term" value="C:microtubule minus-end"/>
    <property type="evidence" value="ECO:0007669"/>
    <property type="project" value="TreeGrafter"/>
</dbReference>
<dbReference type="PROSITE" id="PS51508">
    <property type="entry name" value="CKK"/>
    <property type="match status" value="1"/>
</dbReference>
<evidence type="ECO:0000259" key="3">
    <source>
        <dbReference type="PROSITE" id="PS51508"/>
    </source>
</evidence>
<comment type="domain">
    <text evidence="1">The CKK domain binds microtubules.</text>
</comment>
<feature type="compositionally biased region" description="Low complexity" evidence="2">
    <location>
        <begin position="34"/>
        <end position="45"/>
    </location>
</feature>
<dbReference type="PANTHER" id="PTHR21595">
    <property type="entry name" value="PATRONIN"/>
    <property type="match status" value="1"/>
</dbReference>
<dbReference type="GO" id="GO:0005516">
    <property type="term" value="F:calmodulin binding"/>
    <property type="evidence" value="ECO:0007669"/>
    <property type="project" value="InterPro"/>
</dbReference>
<gene>
    <name evidence="4" type="ORF">OCBIM_22012278mg</name>
</gene>
<comment type="similarity">
    <text evidence="1">Belongs to the CAMSAP1 family.</text>
</comment>
<dbReference type="Gene3D" id="3.10.20.360">
    <property type="entry name" value="CKK domain"/>
    <property type="match status" value="1"/>
</dbReference>
<organism evidence="4">
    <name type="scientific">Octopus bimaculoides</name>
    <name type="common">California two-spotted octopus</name>
    <dbReference type="NCBI Taxonomy" id="37653"/>
    <lineage>
        <taxon>Eukaryota</taxon>
        <taxon>Metazoa</taxon>
        <taxon>Spiralia</taxon>
        <taxon>Lophotrochozoa</taxon>
        <taxon>Mollusca</taxon>
        <taxon>Cephalopoda</taxon>
        <taxon>Coleoidea</taxon>
        <taxon>Octopodiformes</taxon>
        <taxon>Octopoda</taxon>
        <taxon>Incirrata</taxon>
        <taxon>Octopodidae</taxon>
        <taxon>Octopus</taxon>
    </lineage>
</organism>
<dbReference type="PANTHER" id="PTHR21595:SF0">
    <property type="entry name" value="PATRONIN"/>
    <property type="match status" value="1"/>
</dbReference>
<dbReference type="GO" id="GO:0031122">
    <property type="term" value="P:cytoplasmic microtubule organization"/>
    <property type="evidence" value="ECO:0007669"/>
    <property type="project" value="TreeGrafter"/>
</dbReference>
<keyword evidence="1" id="KW-0493">Microtubule</keyword>
<feature type="compositionally biased region" description="Polar residues" evidence="2">
    <location>
        <begin position="1"/>
        <end position="13"/>
    </location>
</feature>
<protein>
    <recommendedName>
        <fullName evidence="3">CKK domain-containing protein</fullName>
    </recommendedName>
</protein>
<evidence type="ECO:0000256" key="2">
    <source>
        <dbReference type="SAM" id="MobiDB-lite"/>
    </source>
</evidence>
<feature type="domain" description="CKK" evidence="3">
    <location>
        <begin position="51"/>
        <end position="186"/>
    </location>
</feature>
<name>A0A0L8HL32_OCTBM</name>
<dbReference type="SUPFAM" id="SSF50346">
    <property type="entry name" value="PRC-barrel domain"/>
    <property type="match status" value="1"/>
</dbReference>
<dbReference type="OrthoDB" id="2125658at2759"/>
<dbReference type="FunFam" id="3.10.20.360:FF:000002">
    <property type="entry name" value="Patronin, isoform M"/>
    <property type="match status" value="1"/>
</dbReference>